<proteinExistence type="predicted"/>
<dbReference type="Proteomes" id="UP001155057">
    <property type="component" value="Unassembled WGS sequence"/>
</dbReference>
<name>A0A9X2QBG3_9BACT</name>
<accession>A0A9X2QBG3</accession>
<protein>
    <submittedName>
        <fullName evidence="1">Uncharacterized protein</fullName>
    </submittedName>
</protein>
<gene>
    <name evidence="1" type="ORF">GGP61_001576</name>
</gene>
<comment type="caution">
    <text evidence="1">The sequence shown here is derived from an EMBL/GenBank/DDBJ whole genome shotgun (WGS) entry which is preliminary data.</text>
</comment>
<dbReference type="EMBL" id="JANUAE010000004">
    <property type="protein sequence ID" value="MCS3709972.1"/>
    <property type="molecule type" value="Genomic_DNA"/>
</dbReference>
<reference evidence="1" key="1">
    <citation type="submission" date="2022-08" db="EMBL/GenBank/DDBJ databases">
        <title>Genomic Encyclopedia of Type Strains, Phase V (KMG-V): Genome sequencing to study the core and pangenomes of soil and plant-associated prokaryotes.</title>
        <authorList>
            <person name="Whitman W."/>
        </authorList>
    </citation>
    <scope>NUCLEOTIDE SEQUENCE</scope>
    <source>
        <strain evidence="1">SP3049</strain>
    </source>
</reference>
<evidence type="ECO:0000313" key="2">
    <source>
        <dbReference type="Proteomes" id="UP001155057"/>
    </source>
</evidence>
<evidence type="ECO:0000313" key="1">
    <source>
        <dbReference type="EMBL" id="MCS3709972.1"/>
    </source>
</evidence>
<organism evidence="1 2">
    <name type="scientific">Salinibacter ruber</name>
    <dbReference type="NCBI Taxonomy" id="146919"/>
    <lineage>
        <taxon>Bacteria</taxon>
        <taxon>Pseudomonadati</taxon>
        <taxon>Rhodothermota</taxon>
        <taxon>Rhodothermia</taxon>
        <taxon>Rhodothermales</taxon>
        <taxon>Salinibacteraceae</taxon>
        <taxon>Salinibacter</taxon>
    </lineage>
</organism>
<sequence length="73" mass="8495">MCVMIDWRGERMISTQGDLAEVTSTWRVRRHLGESPFEPKTCLCPVDVSSVLSLEDVKWRRTDGIPEYEVWLP</sequence>
<dbReference type="AlphaFoldDB" id="A0A9X2QBG3"/>